<dbReference type="AlphaFoldDB" id="A0A7C2VIA4"/>
<organism evidence="1">
    <name type="scientific">Ignisphaera aggregans</name>
    <dbReference type="NCBI Taxonomy" id="334771"/>
    <lineage>
        <taxon>Archaea</taxon>
        <taxon>Thermoproteota</taxon>
        <taxon>Thermoprotei</taxon>
        <taxon>Desulfurococcales</taxon>
        <taxon>Desulfurococcaceae</taxon>
        <taxon>Ignisphaera</taxon>
    </lineage>
</organism>
<sequence length="378" mass="42105">MIRGQSEYVTAFVVALLAILVTQLASEWISAIGASARKAVELIERSKEMLDVYHREDKVVVLNRGARKATVERLYVKLRNNTLLVRDASISVPSGQSVSIDVGYDDIDRICIETANGNAMCSVSSVYAAQLSGDTEEVGAVAIERVAPTFVRSASAVYRTKRIVAPGASLYAYAFPNGSATIVWGFEELLQSLPKFFNAGAPHGVESYIVFNYTNYYIYVDRLLDFDDSTYGVSNMHAWYNELTICIDLGKVTAGWLYVVAKNEGRWSGYGDPAFSLWISSSSCRSFTYDKALVTLGFWTARDPWTISRPWRIEARSILLYARDEPSLYLYTLEFYPATEKNGITSPYPEPIATSVSVFALEDTYLQVLEVFRIPAQG</sequence>
<gene>
    <name evidence="1" type="ORF">ENO77_05280</name>
</gene>
<protein>
    <submittedName>
        <fullName evidence="1">Uncharacterized protein</fullName>
    </submittedName>
</protein>
<accession>A0A7C2VIA4</accession>
<dbReference type="EMBL" id="DSGT01000014">
    <property type="protein sequence ID" value="HEW53549.1"/>
    <property type="molecule type" value="Genomic_DNA"/>
</dbReference>
<proteinExistence type="predicted"/>
<comment type="caution">
    <text evidence="1">The sequence shown here is derived from an EMBL/GenBank/DDBJ whole genome shotgun (WGS) entry which is preliminary data.</text>
</comment>
<name>A0A7C2VIA4_9CREN</name>
<reference evidence="1" key="1">
    <citation type="journal article" date="2020" name="mSystems">
        <title>Genome- and Community-Level Interaction Insights into Carbon Utilization and Element Cycling Functions of Hydrothermarchaeota in Hydrothermal Sediment.</title>
        <authorList>
            <person name="Zhou Z."/>
            <person name="Liu Y."/>
            <person name="Xu W."/>
            <person name="Pan J."/>
            <person name="Luo Z.H."/>
            <person name="Li M."/>
        </authorList>
    </citation>
    <scope>NUCLEOTIDE SEQUENCE [LARGE SCALE GENOMIC DNA]</scope>
    <source>
        <strain evidence="1">SpSt-16</strain>
    </source>
</reference>
<evidence type="ECO:0000313" key="1">
    <source>
        <dbReference type="EMBL" id="HEW53549.1"/>
    </source>
</evidence>